<dbReference type="RefSeq" id="WP_052593553.1">
    <property type="nucleotide sequence ID" value="NZ_CP011112.1"/>
</dbReference>
<sequence>MSVLLLVRHGQASFGKRDYDVLSERGHEQATILGKALAARGIRPDHVIHGGMRRQADTAAGIIGAAGWSVDPVTDDGWAEFDHEDVIAGHRPAYRHSSLMKADLARTLKPRKAFQTMFVEATGRWSAGKHDDHYRETFGSFCSRIESSLRVAAEGSGTTVVVTSGGVIGVIASRLLTGSTAIWSDLNSVTINTGVTKIISGSSGLTLVSLNEHTHLEHDSSLITYR</sequence>
<accession>A0A0K1JKK2</accession>
<dbReference type="EMBL" id="CP011112">
    <property type="protein sequence ID" value="AKU17244.1"/>
    <property type="molecule type" value="Genomic_DNA"/>
</dbReference>
<dbReference type="OrthoDB" id="280692at2"/>
<keyword evidence="1" id="KW-0378">Hydrolase</keyword>
<dbReference type="GO" id="GO:0016787">
    <property type="term" value="F:hydrolase activity"/>
    <property type="evidence" value="ECO:0007669"/>
    <property type="project" value="UniProtKB-KW"/>
</dbReference>
<name>A0A0K1JKK2_9MICO</name>
<dbReference type="InterPro" id="IPR051021">
    <property type="entry name" value="Mito_Ser/Thr_phosphatase"/>
</dbReference>
<dbReference type="Proteomes" id="UP000066480">
    <property type="component" value="Chromosome"/>
</dbReference>
<dbReference type="PANTHER" id="PTHR20935">
    <property type="entry name" value="PHOSPHOGLYCERATE MUTASE-RELATED"/>
    <property type="match status" value="1"/>
</dbReference>
<gene>
    <name evidence="2" type="ORF">VV02_17620</name>
</gene>
<dbReference type="CDD" id="cd07067">
    <property type="entry name" value="HP_PGM_like"/>
    <property type="match status" value="1"/>
</dbReference>
<keyword evidence="3" id="KW-1185">Reference proteome</keyword>
<evidence type="ECO:0008006" key="4">
    <source>
        <dbReference type="Google" id="ProtNLM"/>
    </source>
</evidence>
<dbReference type="SMART" id="SM00855">
    <property type="entry name" value="PGAM"/>
    <property type="match status" value="1"/>
</dbReference>
<reference evidence="2 3" key="1">
    <citation type="submission" date="2015-03" db="EMBL/GenBank/DDBJ databases">
        <title>Luteipulveratus halotolerans sp. nov., a novel actinobacterium (Dermacoccaceae) from Sarawak, Malaysia.</title>
        <authorList>
            <person name="Juboi H."/>
            <person name="Basik A."/>
            <person name="Shamsul S.S."/>
            <person name="Arnold P."/>
            <person name="Schmitt E.K."/>
            <person name="Sanglier J.-J."/>
            <person name="Yeo T."/>
        </authorList>
    </citation>
    <scope>NUCLEOTIDE SEQUENCE [LARGE SCALE GENOMIC DNA]</scope>
    <source>
        <strain evidence="2 3">MN07-A0370</strain>
    </source>
</reference>
<evidence type="ECO:0000256" key="1">
    <source>
        <dbReference type="ARBA" id="ARBA00022801"/>
    </source>
</evidence>
<dbReference type="AlphaFoldDB" id="A0A0K1JKK2"/>
<dbReference type="Gene3D" id="3.40.50.1240">
    <property type="entry name" value="Phosphoglycerate mutase-like"/>
    <property type="match status" value="1"/>
</dbReference>
<evidence type="ECO:0000313" key="2">
    <source>
        <dbReference type="EMBL" id="AKU17244.1"/>
    </source>
</evidence>
<dbReference type="SUPFAM" id="SSF53254">
    <property type="entry name" value="Phosphoglycerate mutase-like"/>
    <property type="match status" value="1"/>
</dbReference>
<dbReference type="Pfam" id="PF00300">
    <property type="entry name" value="His_Phos_1"/>
    <property type="match status" value="1"/>
</dbReference>
<protein>
    <recommendedName>
        <fullName evidence="4">Phosphoglycerate mutase</fullName>
    </recommendedName>
</protein>
<dbReference type="InterPro" id="IPR029033">
    <property type="entry name" value="His_PPase_superfam"/>
</dbReference>
<dbReference type="PANTHER" id="PTHR20935:SF0">
    <property type="entry name" value="SERINE_THREONINE-PROTEIN PHOSPHATASE PGAM5, MITOCHONDRIAL"/>
    <property type="match status" value="1"/>
</dbReference>
<proteinExistence type="predicted"/>
<organism evidence="2 3">
    <name type="scientific">Luteipulveratus mongoliensis</name>
    <dbReference type="NCBI Taxonomy" id="571913"/>
    <lineage>
        <taxon>Bacteria</taxon>
        <taxon>Bacillati</taxon>
        <taxon>Actinomycetota</taxon>
        <taxon>Actinomycetes</taxon>
        <taxon>Micrococcales</taxon>
        <taxon>Dermacoccaceae</taxon>
        <taxon>Luteipulveratus</taxon>
    </lineage>
</organism>
<dbReference type="InterPro" id="IPR013078">
    <property type="entry name" value="His_Pase_superF_clade-1"/>
</dbReference>
<dbReference type="KEGG" id="lmoi:VV02_17620"/>
<dbReference type="STRING" id="571913.VV02_17620"/>
<evidence type="ECO:0000313" key="3">
    <source>
        <dbReference type="Proteomes" id="UP000066480"/>
    </source>
</evidence>